<evidence type="ECO:0000256" key="6">
    <source>
        <dbReference type="ARBA" id="ARBA00024993"/>
    </source>
</evidence>
<gene>
    <name evidence="10" type="ORF">HNR28_000811</name>
</gene>
<dbReference type="FunFam" id="3.40.1050.10:FF:000006">
    <property type="entry name" value="Carbonic anhydrase"/>
    <property type="match status" value="1"/>
</dbReference>
<dbReference type="EMBL" id="JACHIB010000004">
    <property type="protein sequence ID" value="MBB6082782.1"/>
    <property type="molecule type" value="Genomic_DNA"/>
</dbReference>
<dbReference type="GO" id="GO:0008270">
    <property type="term" value="F:zinc ion binding"/>
    <property type="evidence" value="ECO:0007669"/>
    <property type="project" value="InterPro"/>
</dbReference>
<evidence type="ECO:0000256" key="3">
    <source>
        <dbReference type="ARBA" id="ARBA00022723"/>
    </source>
</evidence>
<accession>A0A7W9TNA6</accession>
<feature type="binding site" evidence="8">
    <location>
        <position position="100"/>
    </location>
    <ligand>
        <name>Zn(2+)</name>
        <dbReference type="ChEBI" id="CHEBI:29105"/>
    </ligand>
</feature>
<name>A0A7W9TNA6_CASDE</name>
<dbReference type="AlphaFoldDB" id="A0A7W9TNA6"/>
<dbReference type="Proteomes" id="UP000541136">
    <property type="component" value="Unassembled WGS sequence"/>
</dbReference>
<reference evidence="10 11" key="1">
    <citation type="submission" date="2020-08" db="EMBL/GenBank/DDBJ databases">
        <title>Genomic Encyclopedia of Type Strains, Phase IV (KMG-IV): sequencing the most valuable type-strain genomes for metagenomic binning, comparative biology and taxonomic classification.</title>
        <authorList>
            <person name="Goeker M."/>
        </authorList>
    </citation>
    <scope>NUCLEOTIDE SEQUENCE [LARGE SCALE GENOMIC DNA]</scope>
    <source>
        <strain evidence="10 11">DSM 12141</strain>
    </source>
</reference>
<comment type="cofactor">
    <cofactor evidence="8">
        <name>Zn(2+)</name>
        <dbReference type="ChEBI" id="CHEBI:29105"/>
    </cofactor>
    <text evidence="8">Binds 1 zinc ion per subunit.</text>
</comment>
<dbReference type="Pfam" id="PF00484">
    <property type="entry name" value="Pro_CA"/>
    <property type="match status" value="1"/>
</dbReference>
<feature type="binding site" evidence="8">
    <location>
        <position position="156"/>
    </location>
    <ligand>
        <name>Zn(2+)</name>
        <dbReference type="ChEBI" id="CHEBI:29105"/>
    </ligand>
</feature>
<dbReference type="CDD" id="cd03378">
    <property type="entry name" value="beta_CA_cladeC"/>
    <property type="match status" value="1"/>
</dbReference>
<dbReference type="SMART" id="SM00947">
    <property type="entry name" value="Pro_CA"/>
    <property type="match status" value="1"/>
</dbReference>
<keyword evidence="9" id="KW-0472">Membrane</keyword>
<evidence type="ECO:0000256" key="9">
    <source>
        <dbReference type="SAM" id="Phobius"/>
    </source>
</evidence>
<comment type="caution">
    <text evidence="10">The sequence shown here is derived from an EMBL/GenBank/DDBJ whole genome shotgun (WGS) entry which is preliminary data.</text>
</comment>
<dbReference type="InterPro" id="IPR001765">
    <property type="entry name" value="Carbonic_anhydrase"/>
</dbReference>
<dbReference type="Gene3D" id="3.40.1050.10">
    <property type="entry name" value="Carbonic anhydrase"/>
    <property type="match status" value="1"/>
</dbReference>
<evidence type="ECO:0000256" key="4">
    <source>
        <dbReference type="ARBA" id="ARBA00022833"/>
    </source>
</evidence>
<protein>
    <recommendedName>
        <fullName evidence="2">carbonic anhydrase</fullName>
        <ecNumber evidence="2">4.2.1.1</ecNumber>
    </recommendedName>
</protein>
<feature type="binding site" evidence="8">
    <location>
        <position position="102"/>
    </location>
    <ligand>
        <name>Zn(2+)</name>
        <dbReference type="ChEBI" id="CHEBI:29105"/>
    </ligand>
</feature>
<feature type="transmembrane region" description="Helical" evidence="9">
    <location>
        <begin position="23"/>
        <end position="42"/>
    </location>
</feature>
<evidence type="ECO:0000256" key="7">
    <source>
        <dbReference type="ARBA" id="ARBA00048348"/>
    </source>
</evidence>
<dbReference type="GO" id="GO:0004089">
    <property type="term" value="F:carbonate dehydratase activity"/>
    <property type="evidence" value="ECO:0007669"/>
    <property type="project" value="UniProtKB-EC"/>
</dbReference>
<keyword evidence="5 10" id="KW-0456">Lyase</keyword>
<dbReference type="SUPFAM" id="SSF53056">
    <property type="entry name" value="beta-carbonic anhydrase, cab"/>
    <property type="match status" value="1"/>
</dbReference>
<comment type="catalytic activity">
    <reaction evidence="7">
        <text>hydrogencarbonate + H(+) = CO2 + H2O</text>
        <dbReference type="Rhea" id="RHEA:10748"/>
        <dbReference type="ChEBI" id="CHEBI:15377"/>
        <dbReference type="ChEBI" id="CHEBI:15378"/>
        <dbReference type="ChEBI" id="CHEBI:16526"/>
        <dbReference type="ChEBI" id="CHEBI:17544"/>
        <dbReference type="EC" id="4.2.1.1"/>
    </reaction>
</comment>
<evidence type="ECO:0000256" key="1">
    <source>
        <dbReference type="ARBA" id="ARBA00006217"/>
    </source>
</evidence>
<proteinExistence type="inferred from homology"/>
<keyword evidence="3 8" id="KW-0479">Metal-binding</keyword>
<evidence type="ECO:0000256" key="2">
    <source>
        <dbReference type="ARBA" id="ARBA00012925"/>
    </source>
</evidence>
<dbReference type="PANTHER" id="PTHR11002:SF79">
    <property type="entry name" value="CARBONIC ANHYDRASE 2"/>
    <property type="match status" value="1"/>
</dbReference>
<evidence type="ECO:0000313" key="10">
    <source>
        <dbReference type="EMBL" id="MBB6082782.1"/>
    </source>
</evidence>
<comment type="similarity">
    <text evidence="1">Belongs to the beta-class carbonic anhydrase family.</text>
</comment>
<comment type="function">
    <text evidence="6">Catalyzes the reversible hydration of carbon dioxide to form bicarbonate.</text>
</comment>
<dbReference type="GO" id="GO:0015976">
    <property type="term" value="P:carbon utilization"/>
    <property type="evidence" value="ECO:0007669"/>
    <property type="project" value="InterPro"/>
</dbReference>
<dbReference type="PANTHER" id="PTHR11002">
    <property type="entry name" value="CARBONIC ANHYDRASE"/>
    <property type="match status" value="1"/>
</dbReference>
<dbReference type="InterPro" id="IPR015892">
    <property type="entry name" value="Carbonic_anhydrase_CS"/>
</dbReference>
<dbReference type="PROSITE" id="PS00704">
    <property type="entry name" value="PROK_CO2_ANHYDRASE_1"/>
    <property type="match status" value="1"/>
</dbReference>
<keyword evidence="9" id="KW-0812">Transmembrane</keyword>
<evidence type="ECO:0000256" key="5">
    <source>
        <dbReference type="ARBA" id="ARBA00023239"/>
    </source>
</evidence>
<organism evidence="10 11">
    <name type="scientific">Castellaniella defragrans</name>
    <name type="common">Alcaligenes defragrans</name>
    <dbReference type="NCBI Taxonomy" id="75697"/>
    <lineage>
        <taxon>Bacteria</taxon>
        <taxon>Pseudomonadati</taxon>
        <taxon>Pseudomonadota</taxon>
        <taxon>Betaproteobacteria</taxon>
        <taxon>Burkholderiales</taxon>
        <taxon>Alcaligenaceae</taxon>
        <taxon>Castellaniella</taxon>
    </lineage>
</organism>
<feature type="binding site" evidence="8">
    <location>
        <position position="153"/>
    </location>
    <ligand>
        <name>Zn(2+)</name>
        <dbReference type="ChEBI" id="CHEBI:29105"/>
    </ligand>
</feature>
<sequence length="247" mass="25319">MCDSTCCAEAAAHSRRSFLRSSLAAALAVAAGGALPGGLALARTASPPKPQNVLDPDAALARLTEGNARYVSGVTRRHDFAHERPALAAGQNPYAAVLGCADSRVVPEYAFDCARGDLFVTRVAGNFVNVDMLGSLEYSVAVLGVPLILVLGHDKCGAVAAAVKAITESAQYPGRIPSLVSAIAPAVQKVQDGGGDLLAAATAQNVRDNVAALAERSTILGDAVRAGKLRLAGAVYRLDTGRVEFLG</sequence>
<keyword evidence="9" id="KW-1133">Transmembrane helix</keyword>
<evidence type="ECO:0000313" key="11">
    <source>
        <dbReference type="Proteomes" id="UP000541136"/>
    </source>
</evidence>
<dbReference type="RefSeq" id="WP_151023831.1">
    <property type="nucleotide sequence ID" value="NZ_JACHIB010000004.1"/>
</dbReference>
<dbReference type="EC" id="4.2.1.1" evidence="2"/>
<dbReference type="PROSITE" id="PS51318">
    <property type="entry name" value="TAT"/>
    <property type="match status" value="1"/>
</dbReference>
<keyword evidence="4 8" id="KW-0862">Zinc</keyword>
<evidence type="ECO:0000256" key="8">
    <source>
        <dbReference type="PIRSR" id="PIRSR601765-1"/>
    </source>
</evidence>
<dbReference type="InterPro" id="IPR036874">
    <property type="entry name" value="Carbonic_anhydrase_sf"/>
</dbReference>
<dbReference type="InterPro" id="IPR006311">
    <property type="entry name" value="TAT_signal"/>
</dbReference>